<reference evidence="3" key="1">
    <citation type="submission" date="2020-05" db="EMBL/GenBank/DDBJ databases">
        <title>Phylogenomic resolution of chytrid fungi.</title>
        <authorList>
            <person name="Stajich J.E."/>
            <person name="Amses K."/>
            <person name="Simmons R."/>
            <person name="Seto K."/>
            <person name="Myers J."/>
            <person name="Bonds A."/>
            <person name="Quandt C.A."/>
            <person name="Barry K."/>
            <person name="Liu P."/>
            <person name="Grigoriev I."/>
            <person name="Longcore J.E."/>
            <person name="James T.Y."/>
        </authorList>
    </citation>
    <scope>NUCLEOTIDE SEQUENCE</scope>
    <source>
        <strain evidence="3">JEL0379</strain>
    </source>
</reference>
<keyword evidence="1" id="KW-0175">Coiled coil</keyword>
<dbReference type="PANTHER" id="PTHR28663:SF1">
    <property type="entry name" value="CILIA- AND FLAGELLA- ASSOCIATED PROTEIN 210"/>
    <property type="match status" value="1"/>
</dbReference>
<dbReference type="PANTHER" id="PTHR28663">
    <property type="entry name" value="COILED-COIL DOMAIN-CONTAINING PROTEIN 173"/>
    <property type="match status" value="1"/>
</dbReference>
<dbReference type="EMBL" id="JADGJQ010000112">
    <property type="protein sequence ID" value="KAJ3169051.1"/>
    <property type="molecule type" value="Genomic_DNA"/>
</dbReference>
<dbReference type="AlphaFoldDB" id="A0AAD5TE56"/>
<evidence type="ECO:0000313" key="4">
    <source>
        <dbReference type="Proteomes" id="UP001212152"/>
    </source>
</evidence>
<feature type="coiled-coil region" evidence="1">
    <location>
        <begin position="275"/>
        <end position="325"/>
    </location>
</feature>
<accession>A0AAD5TE56</accession>
<keyword evidence="4" id="KW-1185">Reference proteome</keyword>
<dbReference type="InterPro" id="IPR039986">
    <property type="entry name" value="CFAP210"/>
</dbReference>
<proteinExistence type="predicted"/>
<dbReference type="Proteomes" id="UP001212152">
    <property type="component" value="Unassembled WGS sequence"/>
</dbReference>
<comment type="caution">
    <text evidence="3">The sequence shown here is derived from an EMBL/GenBank/DDBJ whole genome shotgun (WGS) entry which is preliminary data.</text>
</comment>
<feature type="compositionally biased region" description="Basic and acidic residues" evidence="2">
    <location>
        <begin position="105"/>
        <end position="121"/>
    </location>
</feature>
<evidence type="ECO:0000313" key="3">
    <source>
        <dbReference type="EMBL" id="KAJ3169051.1"/>
    </source>
</evidence>
<evidence type="ECO:0008006" key="5">
    <source>
        <dbReference type="Google" id="ProtNLM"/>
    </source>
</evidence>
<protein>
    <recommendedName>
        <fullName evidence="5">Trichohyalin-plectin-homology domain-containing protein</fullName>
    </recommendedName>
</protein>
<name>A0AAD5TE56_9FUNG</name>
<organism evidence="3 4">
    <name type="scientific">Geranomyces variabilis</name>
    <dbReference type="NCBI Taxonomy" id="109894"/>
    <lineage>
        <taxon>Eukaryota</taxon>
        <taxon>Fungi</taxon>
        <taxon>Fungi incertae sedis</taxon>
        <taxon>Chytridiomycota</taxon>
        <taxon>Chytridiomycota incertae sedis</taxon>
        <taxon>Chytridiomycetes</taxon>
        <taxon>Spizellomycetales</taxon>
        <taxon>Powellomycetaceae</taxon>
        <taxon>Geranomyces</taxon>
    </lineage>
</organism>
<evidence type="ECO:0000256" key="2">
    <source>
        <dbReference type="SAM" id="MobiDB-lite"/>
    </source>
</evidence>
<evidence type="ECO:0000256" key="1">
    <source>
        <dbReference type="SAM" id="Coils"/>
    </source>
</evidence>
<feature type="region of interest" description="Disordered" evidence="2">
    <location>
        <begin position="101"/>
        <end position="121"/>
    </location>
</feature>
<sequence length="557" mass="61993">MLSQICPPDGPSPSAPAQNAFIPYTAKPDRDPRGAPVETAAAAGVETRVRLQEVESAKALAKTDKPELLLRSAMLKEREELHQKSMNRARGWGNTIMGGRRQRLAARDERQQKQEDERQRVDKEWAALKASEREAAINRAKDMLRDQEPRVKKLHSALVLSNVLQERDAQVLQRRSERTARKAYDAAEAATYRSAAQHAIVAEAEARMRARMVAISRRNEQQAQARTRAAELAGLAKGEVLFDKPGGGNAGGGTATGGGVLTEKKAEIDFAALDAQAAAEAIKAWEEKIEQGKAQRIALDEAIALRRLETQKAREADTRANAENLKFGEMKALFEAQRKEAETRTVRRRQRASEIAGKVAASEAFKKHEAQDAFSECLLHAHDGVWEHRVETERQKRSEALKEAEAFRIAHAAEVRERLKLEKAEAETVRLANMVEDAADVDEDLATEKARKALVDNLKLQHRQEILDHKANARAAAEVRLASEVAALASADAEDAEFDAYALERIDEWRKLGRDIIPLLHVLQQERDARRHALLIEDLATRTAKTNTFARLGFGYS</sequence>
<feature type="region of interest" description="Disordered" evidence="2">
    <location>
        <begin position="1"/>
        <end position="36"/>
    </location>
</feature>
<gene>
    <name evidence="3" type="ORF">HDU87_000878</name>
</gene>